<comment type="caution">
    <text evidence="15">The sequence shown here is derived from an EMBL/GenBank/DDBJ whole genome shotgun (WGS) entry which is preliminary data.</text>
</comment>
<feature type="transmembrane region" description="Helical" evidence="14">
    <location>
        <begin position="455"/>
        <end position="480"/>
    </location>
</feature>
<keyword evidence="13" id="KW-0479">Metal-binding</keyword>
<dbReference type="PANTHER" id="PTHR32024:SF2">
    <property type="entry name" value="TRK SYSTEM POTASSIUM UPTAKE PROTEIN TRKG-RELATED"/>
    <property type="match status" value="1"/>
</dbReference>
<keyword evidence="6 12" id="KW-0633">Potassium transport</keyword>
<feature type="binding site" evidence="13">
    <location>
        <position position="434"/>
    </location>
    <ligand>
        <name>K(+)</name>
        <dbReference type="ChEBI" id="CHEBI:29103"/>
    </ligand>
</feature>
<feature type="binding site" evidence="13">
    <location>
        <position position="111"/>
    </location>
    <ligand>
        <name>K(+)</name>
        <dbReference type="ChEBI" id="CHEBI:29103"/>
    </ligand>
</feature>
<sequence>MHYQLTLRVLGILLMLFSLAQLPPIAVSFYYADGAHTAFISAFFILLLCGFLIWVPFYRVRGELRIRDGFLITVLFWSVLGVFGAIPLYLSTEPDMSLVDSVFESISGLSTTGATVITGLDDLPRSILYYRQQLQWLGGMGIIVLAVAILPMLGIGGMQLYRAEIPGPVKDTKLTPRITETAKALWIIYALLTILCGLALWYAGMAPFDAIGHAFSTVALGGFSTHDASIGYYDNPVIELVMILFMVVSGMNFALHFFAWRARTVKHYFQDSEVKFFIGVLAVTFIITLSVLLIHQVYEPPESLRQAAFMTVAIATTAGYSTGDFAHWPVMLPFMLFVTAFIGGCVGSTGGGMKVIRILLILKQGHRELKRLVHPNAIFPVKVGGRTIPDRVLQAVWGFFSVYLLVFVILMIALMGTGLDQVTAWSAIGATITNLGPGLGDVAANYSSINSTAKWLLCFAMLLGRLEVFTLLVLFTPVFWRR</sequence>
<feature type="binding site" evidence="13">
    <location>
        <position position="435"/>
    </location>
    <ligand>
        <name>K(+)</name>
        <dbReference type="ChEBI" id="CHEBI:29103"/>
    </ligand>
</feature>
<dbReference type="OrthoDB" id="9810952at2"/>
<dbReference type="PIRSF" id="PIRSF006247">
    <property type="entry name" value="TrkH"/>
    <property type="match status" value="1"/>
</dbReference>
<evidence type="ECO:0000256" key="3">
    <source>
        <dbReference type="ARBA" id="ARBA00022448"/>
    </source>
</evidence>
<feature type="binding site" evidence="13">
    <location>
        <position position="317"/>
    </location>
    <ligand>
        <name>K(+)</name>
        <dbReference type="ChEBI" id="CHEBI:29103"/>
    </ligand>
</feature>
<evidence type="ECO:0000256" key="5">
    <source>
        <dbReference type="ARBA" id="ARBA00022519"/>
    </source>
</evidence>
<dbReference type="NCBIfam" id="TIGR00933">
    <property type="entry name" value="2a38"/>
    <property type="match status" value="1"/>
</dbReference>
<dbReference type="AlphaFoldDB" id="A0A063Y9K8"/>
<keyword evidence="11 12" id="KW-0472">Membrane</keyword>
<dbReference type="GO" id="GO:0015379">
    <property type="term" value="F:potassium:chloride symporter activity"/>
    <property type="evidence" value="ECO:0007669"/>
    <property type="project" value="InterPro"/>
</dbReference>
<evidence type="ECO:0000256" key="12">
    <source>
        <dbReference type="PIRNR" id="PIRNR006247"/>
    </source>
</evidence>
<feature type="binding site" evidence="13">
    <location>
        <position position="112"/>
    </location>
    <ligand>
        <name>K(+)</name>
        <dbReference type="ChEBI" id="CHEBI:29103"/>
    </ligand>
</feature>
<comment type="similarity">
    <text evidence="2 12">Belongs to the TrkH potassium transport family.</text>
</comment>
<dbReference type="GO" id="GO:0046872">
    <property type="term" value="F:metal ion binding"/>
    <property type="evidence" value="ECO:0007669"/>
    <property type="project" value="UniProtKB-KW"/>
</dbReference>
<feature type="transmembrane region" description="Helical" evidence="14">
    <location>
        <begin position="70"/>
        <end position="90"/>
    </location>
</feature>
<evidence type="ECO:0000256" key="11">
    <source>
        <dbReference type="ARBA" id="ARBA00023136"/>
    </source>
</evidence>
<dbReference type="EMBL" id="JMSZ01000001">
    <property type="protein sequence ID" value="KDE41396.1"/>
    <property type="molecule type" value="Genomic_DNA"/>
</dbReference>
<dbReference type="STRING" id="267850.ADINL_0076"/>
<feature type="transmembrane region" description="Helical" evidence="14">
    <location>
        <begin position="274"/>
        <end position="295"/>
    </location>
</feature>
<evidence type="ECO:0000256" key="6">
    <source>
        <dbReference type="ARBA" id="ARBA00022538"/>
    </source>
</evidence>
<dbReference type="PANTHER" id="PTHR32024">
    <property type="entry name" value="TRK SYSTEM POTASSIUM UPTAKE PROTEIN TRKG-RELATED"/>
    <property type="match status" value="1"/>
</dbReference>
<dbReference type="Pfam" id="PF02386">
    <property type="entry name" value="TrkH"/>
    <property type="match status" value="1"/>
</dbReference>
<keyword evidence="16" id="KW-1185">Reference proteome</keyword>
<feature type="transmembrane region" description="Helical" evidence="14">
    <location>
        <begin position="395"/>
        <end position="416"/>
    </location>
</feature>
<keyword evidence="9 14" id="KW-1133">Transmembrane helix</keyword>
<dbReference type="InterPro" id="IPR003445">
    <property type="entry name" value="Cat_transpt"/>
</dbReference>
<evidence type="ECO:0000256" key="7">
    <source>
        <dbReference type="ARBA" id="ARBA00022692"/>
    </source>
</evidence>
<keyword evidence="3 12" id="KW-0813">Transport</keyword>
<accession>A0A063Y9K8</accession>
<proteinExistence type="inferred from homology"/>
<feature type="transmembrane region" description="Helical" evidence="14">
    <location>
        <begin position="422"/>
        <end position="443"/>
    </location>
</feature>
<evidence type="ECO:0000256" key="10">
    <source>
        <dbReference type="ARBA" id="ARBA00023065"/>
    </source>
</evidence>
<feature type="transmembrane region" description="Helical" evidence="14">
    <location>
        <begin position="334"/>
        <end position="362"/>
    </location>
</feature>
<evidence type="ECO:0000256" key="13">
    <source>
        <dbReference type="PIRSR" id="PIRSR006247-1"/>
    </source>
</evidence>
<feature type="binding site" evidence="13">
    <location>
        <position position="221"/>
    </location>
    <ligand>
        <name>K(+)</name>
        <dbReference type="ChEBI" id="CHEBI:29103"/>
    </ligand>
</feature>
<dbReference type="RefSeq" id="WP_036542357.1">
    <property type="nucleotide sequence ID" value="NZ_JMSZ01000001.1"/>
</dbReference>
<keyword evidence="10 12" id="KW-0406">Ion transport</keyword>
<organism evidence="15 16">
    <name type="scientific">Nitrincola lacisaponensis</name>
    <dbReference type="NCBI Taxonomy" id="267850"/>
    <lineage>
        <taxon>Bacteria</taxon>
        <taxon>Pseudomonadati</taxon>
        <taxon>Pseudomonadota</taxon>
        <taxon>Gammaproteobacteria</taxon>
        <taxon>Oceanospirillales</taxon>
        <taxon>Oceanospirillaceae</taxon>
        <taxon>Nitrincola</taxon>
    </lineage>
</organism>
<evidence type="ECO:0000313" key="16">
    <source>
        <dbReference type="Proteomes" id="UP000027318"/>
    </source>
</evidence>
<evidence type="ECO:0000313" key="15">
    <source>
        <dbReference type="EMBL" id="KDE41396.1"/>
    </source>
</evidence>
<evidence type="ECO:0000256" key="9">
    <source>
        <dbReference type="ARBA" id="ARBA00022989"/>
    </source>
</evidence>
<evidence type="ECO:0000256" key="14">
    <source>
        <dbReference type="SAM" id="Phobius"/>
    </source>
</evidence>
<keyword evidence="4 12" id="KW-1003">Cell membrane</keyword>
<evidence type="ECO:0000256" key="8">
    <source>
        <dbReference type="ARBA" id="ARBA00022958"/>
    </source>
</evidence>
<feature type="binding site" evidence="13">
    <location>
        <position position="220"/>
    </location>
    <ligand>
        <name>K(+)</name>
        <dbReference type="ChEBI" id="CHEBI:29103"/>
    </ligand>
</feature>
<evidence type="ECO:0000256" key="1">
    <source>
        <dbReference type="ARBA" id="ARBA00004429"/>
    </source>
</evidence>
<dbReference type="Proteomes" id="UP000027318">
    <property type="component" value="Unassembled WGS sequence"/>
</dbReference>
<evidence type="ECO:0000256" key="2">
    <source>
        <dbReference type="ARBA" id="ARBA00009137"/>
    </source>
</evidence>
<gene>
    <name evidence="15" type="ORF">ADINL_0076</name>
</gene>
<feature type="transmembrane region" description="Helical" evidence="14">
    <location>
        <begin position="240"/>
        <end position="262"/>
    </location>
</feature>
<keyword evidence="8 12" id="KW-0630">Potassium</keyword>
<feature type="transmembrane region" description="Helical" evidence="14">
    <location>
        <begin position="136"/>
        <end position="163"/>
    </location>
</feature>
<dbReference type="GO" id="GO:0005886">
    <property type="term" value="C:plasma membrane"/>
    <property type="evidence" value="ECO:0007669"/>
    <property type="project" value="UniProtKB-SubCell"/>
</dbReference>
<dbReference type="InterPro" id="IPR004772">
    <property type="entry name" value="TrkH"/>
</dbReference>
<feature type="transmembrane region" description="Helical" evidence="14">
    <location>
        <begin position="38"/>
        <end position="58"/>
    </location>
</feature>
<name>A0A063Y9K8_9GAMM</name>
<keyword evidence="5 12" id="KW-0997">Cell inner membrane</keyword>
<protein>
    <recommendedName>
        <fullName evidence="12">Trk system potassium uptake protein</fullName>
    </recommendedName>
</protein>
<comment type="subcellular location">
    <subcellularLocation>
        <location evidence="1 12">Cell inner membrane</location>
        <topology evidence="1 12">Multi-pass membrane protein</topology>
    </subcellularLocation>
</comment>
<reference evidence="15 16" key="1">
    <citation type="journal article" date="2005" name="Int. J. Syst. Evol. Microbiol.">
        <title>Nitrincola lacisaponensis gen. nov., sp. nov., a novel alkaliphilic bacterium isolated from an alkaline, saline lake.</title>
        <authorList>
            <person name="Dimitriu P.A."/>
            <person name="Shukla S.K."/>
            <person name="Conradt J."/>
            <person name="Marquez M.C."/>
            <person name="Ventosa A."/>
            <person name="Maglia A."/>
            <person name="Peyton B.M."/>
            <person name="Pinkart H.C."/>
            <person name="Mormile M.R."/>
        </authorList>
    </citation>
    <scope>NUCLEOTIDE SEQUENCE [LARGE SCALE GENOMIC DNA]</scope>
    <source>
        <strain evidence="15 16">4CA</strain>
    </source>
</reference>
<dbReference type="PATRIC" id="fig|267850.7.peg.76"/>
<keyword evidence="7 14" id="KW-0812">Transmembrane</keyword>
<evidence type="ECO:0000256" key="4">
    <source>
        <dbReference type="ARBA" id="ARBA00022475"/>
    </source>
</evidence>
<feature type="transmembrane region" description="Helical" evidence="14">
    <location>
        <begin position="184"/>
        <end position="204"/>
    </location>
</feature>
<feature type="binding site" evidence="13">
    <location>
        <position position="318"/>
    </location>
    <ligand>
        <name>K(+)</name>
        <dbReference type="ChEBI" id="CHEBI:29103"/>
    </ligand>
</feature>